<accession>A0A086SUK1</accession>
<gene>
    <name evidence="2" type="ORF">ACRE_085200</name>
</gene>
<reference evidence="3" key="1">
    <citation type="journal article" date="2014" name="Genome Announc.">
        <title>Genome sequence and annotation of Acremonium chrysogenum, producer of the beta-lactam antibiotic cephalosporin C.</title>
        <authorList>
            <person name="Terfehr D."/>
            <person name="Dahlmann T.A."/>
            <person name="Specht T."/>
            <person name="Zadra I."/>
            <person name="Kuernsteiner H."/>
            <person name="Kueck U."/>
        </authorList>
    </citation>
    <scope>NUCLEOTIDE SEQUENCE [LARGE SCALE GENOMIC DNA]</scope>
    <source>
        <strain evidence="3">ATCC 11550 / CBS 779.69 / DSM 880 / IAM 14645 / JCM 23072 / IMI 49137</strain>
    </source>
</reference>
<evidence type="ECO:0000313" key="3">
    <source>
        <dbReference type="Proteomes" id="UP000029964"/>
    </source>
</evidence>
<evidence type="ECO:0000256" key="1">
    <source>
        <dbReference type="SAM" id="SignalP"/>
    </source>
</evidence>
<dbReference type="Proteomes" id="UP000029964">
    <property type="component" value="Unassembled WGS sequence"/>
</dbReference>
<name>A0A086SUK1_HAPC1</name>
<dbReference type="HOGENOM" id="CLU_467653_0_0_1"/>
<evidence type="ECO:0000313" key="2">
    <source>
        <dbReference type="EMBL" id="KFH40783.1"/>
    </source>
</evidence>
<feature type="chain" id="PRO_5001814987" evidence="1">
    <location>
        <begin position="22"/>
        <end position="583"/>
    </location>
</feature>
<dbReference type="EMBL" id="JPKY01000168">
    <property type="protein sequence ID" value="KFH40783.1"/>
    <property type="molecule type" value="Genomic_DNA"/>
</dbReference>
<protein>
    <submittedName>
        <fullName evidence="2">Uncharacterized protein</fullName>
    </submittedName>
</protein>
<proteinExistence type="predicted"/>
<dbReference type="AlphaFoldDB" id="A0A086SUK1"/>
<keyword evidence="1" id="KW-0732">Signal</keyword>
<feature type="signal peptide" evidence="1">
    <location>
        <begin position="1"/>
        <end position="21"/>
    </location>
</feature>
<comment type="caution">
    <text evidence="2">The sequence shown here is derived from an EMBL/GenBank/DDBJ whole genome shotgun (WGS) entry which is preliminary data.</text>
</comment>
<sequence length="583" mass="64516">MRFSTLRGLGLGLCTVHVVAGAAHRLPTQHLELEPRARVANFAGDLDDMKAIMEKMRPDVIGVPREVDISVEEACQSGAQGPDHTADIWHRSGAGDMLDSLVKELDKGDGSPNEWYYELVKRTGVSERDAYCDMVGQDTCGGPATKDDCAEWYEKGLLAEYLIFESVRFMSAHLKRIQTDLGTKAILDEHLLYGVYEDQFGAFEPKDEVDIGLILLTIGAIMSAGLGPGVGMISVLATRAVAAAGATGRAARVMSAIQRATPVRNAGSVGPAVTIAGAFMSIPGIHYPHFKQDPAVEFDRDILDGVLHEAFVIWNNNTEVMFDHMLGRGNMSMIPEAGQSHKELYETPIGGVFGSGQWLESVGSADMDNYIKWSRIFLRHQLIVQLHKYKEHEVIAWQGIDRATCEQGPELDGHKMRTLVWLGPHDVSIPGCYMLHDKKQGTKGTLKESWGGYRKGAYFPAEMSHDVLDAWIDQHDLYEETFWMILNAAQCALGEIDYSRVYEPASELVIPPCVFNFDVFRAEGKIKEGEMGSGLVARPVDWIVFKNKEHFSDILDERDDKYGVDCSPMAECDEDLFCTSVCG</sequence>
<keyword evidence="3" id="KW-1185">Reference proteome</keyword>
<organism evidence="2 3">
    <name type="scientific">Hapsidospora chrysogenum (strain ATCC 11550 / CBS 779.69 / DSM 880 / IAM 14645 / JCM 23072 / IMI 49137)</name>
    <name type="common">Acremonium chrysogenum</name>
    <dbReference type="NCBI Taxonomy" id="857340"/>
    <lineage>
        <taxon>Eukaryota</taxon>
        <taxon>Fungi</taxon>
        <taxon>Dikarya</taxon>
        <taxon>Ascomycota</taxon>
        <taxon>Pezizomycotina</taxon>
        <taxon>Sordariomycetes</taxon>
        <taxon>Hypocreomycetidae</taxon>
        <taxon>Hypocreales</taxon>
        <taxon>Bionectriaceae</taxon>
        <taxon>Hapsidospora</taxon>
    </lineage>
</organism>